<dbReference type="InterPro" id="IPR015813">
    <property type="entry name" value="Pyrv/PenolPyrv_kinase-like_dom"/>
</dbReference>
<dbReference type="PANTHER" id="PTHR42905:SF16">
    <property type="entry name" value="CARBOXYPHOSPHONOENOLPYRUVATE PHOSPHONOMUTASE-LIKE PROTEIN (AFU_ORTHOLOGUE AFUA_5G07230)"/>
    <property type="match status" value="1"/>
</dbReference>
<proteinExistence type="predicted"/>
<gene>
    <name evidence="1" type="ORF">AWH69_03595</name>
</gene>
<accession>A0A176QGD9</accession>
<dbReference type="STRING" id="262209.AWH69_03595"/>
<evidence type="ECO:0000313" key="2">
    <source>
        <dbReference type="Proteomes" id="UP000076976"/>
    </source>
</evidence>
<dbReference type="InterPro" id="IPR039556">
    <property type="entry name" value="ICL/PEPM"/>
</dbReference>
<sequence length="255" mass="26722">MSDIQTKASELLRLHHTGETLVLPTVWDAWSARAAADAGFLGLSIGSHPLADSRGQQDGEGMTLDDALDGISRICASVDLPVTADVESGYGTPAAELVERVLEAGAVGINVEDTVHGEGGRVREVAEHADYIGALRQAADAAGVELVINARTDALVHGTERFADPLAEAITRMQACEQAGARSLYPVRLPDAAALRAMLDAVSTPLNVTAHPVDGSMSGSFEELKAAGVQRITFGPLLQMALGDPMAQLLRPWAP</sequence>
<organism evidence="1 2">
    <name type="scientific">Janibacter melonis</name>
    <dbReference type="NCBI Taxonomy" id="262209"/>
    <lineage>
        <taxon>Bacteria</taxon>
        <taxon>Bacillati</taxon>
        <taxon>Actinomycetota</taxon>
        <taxon>Actinomycetes</taxon>
        <taxon>Micrococcales</taxon>
        <taxon>Intrasporangiaceae</taxon>
        <taxon>Janibacter</taxon>
    </lineage>
</organism>
<dbReference type="RefSeq" id="WP_068271532.1">
    <property type="nucleotide sequence ID" value="NZ_LQZG01000001.1"/>
</dbReference>
<dbReference type="Gene3D" id="3.20.20.60">
    <property type="entry name" value="Phosphoenolpyruvate-binding domains"/>
    <property type="match status" value="1"/>
</dbReference>
<comment type="caution">
    <text evidence="1">The sequence shown here is derived from an EMBL/GenBank/DDBJ whole genome shotgun (WGS) entry which is preliminary data.</text>
</comment>
<dbReference type="SUPFAM" id="SSF51621">
    <property type="entry name" value="Phosphoenolpyruvate/pyruvate domain"/>
    <property type="match status" value="1"/>
</dbReference>
<reference evidence="1 2" key="1">
    <citation type="submission" date="2016-01" db="EMBL/GenBank/DDBJ databases">
        <title>Janibacter melonis strain CD11_4 genome sequencing and assembly.</title>
        <authorList>
            <person name="Nair G.R."/>
            <person name="Kaur G."/>
            <person name="Chander A.M."/>
            <person name="Mayilraj S."/>
        </authorList>
    </citation>
    <scope>NUCLEOTIDE SEQUENCE [LARGE SCALE GENOMIC DNA]</scope>
    <source>
        <strain evidence="1 2">CD11-4</strain>
    </source>
</reference>
<dbReference type="AlphaFoldDB" id="A0A176QGD9"/>
<dbReference type="GO" id="GO:0003824">
    <property type="term" value="F:catalytic activity"/>
    <property type="evidence" value="ECO:0007669"/>
    <property type="project" value="InterPro"/>
</dbReference>
<dbReference type="EMBL" id="LQZG01000001">
    <property type="protein sequence ID" value="OAB88866.1"/>
    <property type="molecule type" value="Genomic_DNA"/>
</dbReference>
<dbReference type="Proteomes" id="UP000076976">
    <property type="component" value="Unassembled WGS sequence"/>
</dbReference>
<dbReference type="Pfam" id="PF13714">
    <property type="entry name" value="PEP_mutase"/>
    <property type="match status" value="1"/>
</dbReference>
<dbReference type="CDD" id="cd00377">
    <property type="entry name" value="ICL_PEPM"/>
    <property type="match status" value="1"/>
</dbReference>
<protein>
    <submittedName>
        <fullName evidence="1">Phosphonomutase</fullName>
    </submittedName>
</protein>
<keyword evidence="2" id="KW-1185">Reference proteome</keyword>
<name>A0A176QGD9_9MICO</name>
<dbReference type="InterPro" id="IPR040442">
    <property type="entry name" value="Pyrv_kinase-like_dom_sf"/>
</dbReference>
<dbReference type="PANTHER" id="PTHR42905">
    <property type="entry name" value="PHOSPHOENOLPYRUVATE CARBOXYLASE"/>
    <property type="match status" value="1"/>
</dbReference>
<evidence type="ECO:0000313" key="1">
    <source>
        <dbReference type="EMBL" id="OAB88866.1"/>
    </source>
</evidence>